<sequence length="273" mass="29645">MRKRILPALLCTLTLLTACGGEEPLNWTPTPATPSPTPVSSSEDEAPWASLTLEDLPAALADPADLFSSDQPQVYLLGCELDEELYLYGLNDGYGGGILLRRGEELIHFDQTFALPEAPSLPELYLTDMDGDGIEELAVRYLMGARGDQIVYDLHIYRQEDASWDDLAITHDACAQQALEAVSIDYSAATGQFTLSYGPTSAVYQVPEGVRSNPGQLTLDSCFFREADGVFTVVLGARLDVTGVLFANILATIDCEGEGFVLRDIRIESNTVV</sequence>
<evidence type="ECO:0000256" key="2">
    <source>
        <dbReference type="SAM" id="SignalP"/>
    </source>
</evidence>
<reference evidence="3" key="2">
    <citation type="submission" date="2021-04" db="EMBL/GenBank/DDBJ databases">
        <authorList>
            <person name="Gilroy R."/>
        </authorList>
    </citation>
    <scope>NUCLEOTIDE SEQUENCE</scope>
    <source>
        <strain evidence="3">CHK33-7979</strain>
    </source>
</reference>
<dbReference type="AlphaFoldDB" id="A0A9D1Z3K9"/>
<evidence type="ECO:0008006" key="5">
    <source>
        <dbReference type="Google" id="ProtNLM"/>
    </source>
</evidence>
<feature type="chain" id="PRO_5039302425" description="VCBS repeat-containing protein" evidence="2">
    <location>
        <begin position="21"/>
        <end position="273"/>
    </location>
</feature>
<organism evidence="3 4">
    <name type="scientific">Candidatus Intestinimonas merdavium</name>
    <dbReference type="NCBI Taxonomy" id="2838622"/>
    <lineage>
        <taxon>Bacteria</taxon>
        <taxon>Bacillati</taxon>
        <taxon>Bacillota</taxon>
        <taxon>Clostridia</taxon>
        <taxon>Eubacteriales</taxon>
        <taxon>Intestinimonas</taxon>
    </lineage>
</organism>
<name>A0A9D1Z3K9_9FIRM</name>
<keyword evidence="2" id="KW-0732">Signal</keyword>
<feature type="region of interest" description="Disordered" evidence="1">
    <location>
        <begin position="24"/>
        <end position="46"/>
    </location>
</feature>
<evidence type="ECO:0000313" key="3">
    <source>
        <dbReference type="EMBL" id="HIY73389.1"/>
    </source>
</evidence>
<dbReference type="PROSITE" id="PS51257">
    <property type="entry name" value="PROKAR_LIPOPROTEIN"/>
    <property type="match status" value="1"/>
</dbReference>
<comment type="caution">
    <text evidence="3">The sequence shown here is derived from an EMBL/GenBank/DDBJ whole genome shotgun (WGS) entry which is preliminary data.</text>
</comment>
<reference evidence="3" key="1">
    <citation type="journal article" date="2021" name="PeerJ">
        <title>Extensive microbial diversity within the chicken gut microbiome revealed by metagenomics and culture.</title>
        <authorList>
            <person name="Gilroy R."/>
            <person name="Ravi A."/>
            <person name="Getino M."/>
            <person name="Pursley I."/>
            <person name="Horton D.L."/>
            <person name="Alikhan N.F."/>
            <person name="Baker D."/>
            <person name="Gharbi K."/>
            <person name="Hall N."/>
            <person name="Watson M."/>
            <person name="Adriaenssens E.M."/>
            <person name="Foster-Nyarko E."/>
            <person name="Jarju S."/>
            <person name="Secka A."/>
            <person name="Antonio M."/>
            <person name="Oren A."/>
            <person name="Chaudhuri R.R."/>
            <person name="La Ragione R."/>
            <person name="Hildebrand F."/>
            <person name="Pallen M.J."/>
        </authorList>
    </citation>
    <scope>NUCLEOTIDE SEQUENCE</scope>
    <source>
        <strain evidence="3">CHK33-7979</strain>
    </source>
</reference>
<dbReference type="EMBL" id="DXCX01000055">
    <property type="protein sequence ID" value="HIY73389.1"/>
    <property type="molecule type" value="Genomic_DNA"/>
</dbReference>
<accession>A0A9D1Z3K9</accession>
<proteinExistence type="predicted"/>
<feature type="signal peptide" evidence="2">
    <location>
        <begin position="1"/>
        <end position="20"/>
    </location>
</feature>
<gene>
    <name evidence="3" type="ORF">H9826_05375</name>
</gene>
<protein>
    <recommendedName>
        <fullName evidence="5">VCBS repeat-containing protein</fullName>
    </recommendedName>
</protein>
<dbReference type="Proteomes" id="UP000886824">
    <property type="component" value="Unassembled WGS sequence"/>
</dbReference>
<evidence type="ECO:0000256" key="1">
    <source>
        <dbReference type="SAM" id="MobiDB-lite"/>
    </source>
</evidence>
<evidence type="ECO:0000313" key="4">
    <source>
        <dbReference type="Proteomes" id="UP000886824"/>
    </source>
</evidence>